<dbReference type="EMBL" id="RXRX01000018">
    <property type="protein sequence ID" value="RTN19030.1"/>
    <property type="molecule type" value="Genomic_DNA"/>
</dbReference>
<proteinExistence type="predicted"/>
<protein>
    <submittedName>
        <fullName evidence="1">Uncharacterized protein</fullName>
    </submittedName>
</protein>
<organism evidence="1 2">
    <name type="scientific">Enterobacter quasimori</name>
    <dbReference type="NCBI Taxonomy" id="2838947"/>
    <lineage>
        <taxon>Bacteria</taxon>
        <taxon>Pseudomonadati</taxon>
        <taxon>Pseudomonadota</taxon>
        <taxon>Gammaproteobacteria</taxon>
        <taxon>Enterobacterales</taxon>
        <taxon>Enterobacteriaceae</taxon>
        <taxon>Enterobacter</taxon>
    </lineage>
</organism>
<dbReference type="Proteomes" id="UP000278241">
    <property type="component" value="Unassembled WGS sequence"/>
</dbReference>
<comment type="caution">
    <text evidence="1">The sequence shown here is derived from an EMBL/GenBank/DDBJ whole genome shotgun (WGS) entry which is preliminary data.</text>
</comment>
<accession>A0ABY0AMI9</accession>
<keyword evidence="2" id="KW-1185">Reference proteome</keyword>
<evidence type="ECO:0000313" key="2">
    <source>
        <dbReference type="Proteomes" id="UP000278241"/>
    </source>
</evidence>
<sequence length="104" mass="11553">MNHEVSCYIDRLKVEIKKTFNDGIVVAYIEIEPPILTMEGQDDISLVSCDLWCDDPSSAYDINILIKEVVDFSVLDTPVVTTLDEAKSLALIIGQQVSSYKISA</sequence>
<evidence type="ECO:0000313" key="1">
    <source>
        <dbReference type="EMBL" id="RTN19030.1"/>
    </source>
</evidence>
<dbReference type="RefSeq" id="WP_032666482.1">
    <property type="nucleotide sequence ID" value="NZ_RXRX01000018.1"/>
</dbReference>
<gene>
    <name evidence="1" type="ORF">EKN94_20875</name>
</gene>
<name>A0ABY0AMI9_9ENTR</name>
<reference evidence="1 2" key="1">
    <citation type="submission" date="2018-12" db="EMBL/GenBank/DDBJ databases">
        <title>The Batch Genome Submission of Enterobacter spp. strains.</title>
        <authorList>
            <person name="Wei L."/>
            <person name="Wu W."/>
            <person name="Lin J."/>
            <person name="Zhang X."/>
            <person name="Feng Y."/>
            <person name="Zong Z."/>
        </authorList>
    </citation>
    <scope>NUCLEOTIDE SEQUENCE [LARGE SCALE GENOMIC DNA]</scope>
    <source>
        <strain evidence="1 2">WCHEM090044</strain>
    </source>
</reference>